<dbReference type="PANTHER" id="PTHR37422:SF13">
    <property type="entry name" value="LIPOPOLYSACCHARIDE BIOSYNTHESIS PROTEIN PA4999-RELATED"/>
    <property type="match status" value="1"/>
</dbReference>
<keyword evidence="1" id="KW-0802">TPR repeat</keyword>
<dbReference type="AlphaFoldDB" id="E1IDN6"/>
<protein>
    <submittedName>
        <fullName evidence="4">TPR repeat-containing protein</fullName>
    </submittedName>
</protein>
<feature type="transmembrane region" description="Helical" evidence="3">
    <location>
        <begin position="12"/>
        <end position="32"/>
    </location>
</feature>
<dbReference type="Gene3D" id="1.25.40.10">
    <property type="entry name" value="Tetratricopeptide repeat domain"/>
    <property type="match status" value="2"/>
</dbReference>
<feature type="transmembrane region" description="Helical" evidence="3">
    <location>
        <begin position="257"/>
        <end position="274"/>
    </location>
</feature>
<dbReference type="InterPro" id="IPR019734">
    <property type="entry name" value="TPR_rpt"/>
</dbReference>
<feature type="transmembrane region" description="Helical" evidence="3">
    <location>
        <begin position="286"/>
        <end position="306"/>
    </location>
</feature>
<feature type="transmembrane region" description="Helical" evidence="3">
    <location>
        <begin position="117"/>
        <end position="135"/>
    </location>
</feature>
<reference evidence="4 5" key="1">
    <citation type="journal article" date="2011" name="J. Bacteriol.">
        <title>Draft genome sequence of the anoxygenic filamentous phototrophic bacterium Oscillochloris trichoides subsp. DG-6.</title>
        <authorList>
            <person name="Kuznetsov B.B."/>
            <person name="Ivanovsky R.N."/>
            <person name="Keppen O.I."/>
            <person name="Sukhacheva M.V."/>
            <person name="Bumazhkin B.K."/>
            <person name="Patutina E.O."/>
            <person name="Beletsky A.V."/>
            <person name="Mardanov A.V."/>
            <person name="Baslerov R.V."/>
            <person name="Panteleeva A.N."/>
            <person name="Kolganova T.V."/>
            <person name="Ravin N.V."/>
            <person name="Skryabin K.G."/>
        </authorList>
    </citation>
    <scope>NUCLEOTIDE SEQUENCE [LARGE SCALE GENOMIC DNA]</scope>
    <source>
        <strain evidence="4 5">DG-6</strain>
    </source>
</reference>
<dbReference type="STRING" id="765420.OSCT_1437"/>
<dbReference type="PANTHER" id="PTHR37422">
    <property type="entry name" value="TEICHURONIC ACID BIOSYNTHESIS PROTEIN TUAE"/>
    <property type="match status" value="1"/>
</dbReference>
<organism evidence="4 5">
    <name type="scientific">Oscillochloris trichoides DG-6</name>
    <dbReference type="NCBI Taxonomy" id="765420"/>
    <lineage>
        <taxon>Bacteria</taxon>
        <taxon>Bacillati</taxon>
        <taxon>Chloroflexota</taxon>
        <taxon>Chloroflexia</taxon>
        <taxon>Chloroflexales</taxon>
        <taxon>Chloroflexineae</taxon>
        <taxon>Oscillochloridaceae</taxon>
        <taxon>Oscillochloris</taxon>
    </lineage>
</organism>
<feature type="transmembrane region" description="Helical" evidence="3">
    <location>
        <begin position="545"/>
        <end position="566"/>
    </location>
</feature>
<dbReference type="PROSITE" id="PS50005">
    <property type="entry name" value="TPR"/>
    <property type="match status" value="1"/>
</dbReference>
<evidence type="ECO:0000256" key="2">
    <source>
        <dbReference type="SAM" id="MobiDB-lite"/>
    </source>
</evidence>
<keyword evidence="3" id="KW-1133">Transmembrane helix</keyword>
<keyword evidence="3" id="KW-0472">Membrane</keyword>
<gene>
    <name evidence="4" type="ORF">OSCT_1437</name>
</gene>
<accession>E1IDN6</accession>
<proteinExistence type="predicted"/>
<feature type="transmembrane region" description="Helical" evidence="3">
    <location>
        <begin position="573"/>
        <end position="591"/>
    </location>
</feature>
<keyword evidence="3" id="KW-0812">Transmembrane</keyword>
<feature type="transmembrane region" description="Helical" evidence="3">
    <location>
        <begin position="424"/>
        <end position="443"/>
    </location>
</feature>
<dbReference type="HOGENOM" id="CLU_271234_0_0_0"/>
<dbReference type="eggNOG" id="COG0457">
    <property type="taxonomic scope" value="Bacteria"/>
</dbReference>
<feature type="compositionally biased region" description="Basic residues" evidence="2">
    <location>
        <begin position="640"/>
        <end position="649"/>
    </location>
</feature>
<evidence type="ECO:0000256" key="3">
    <source>
        <dbReference type="SAM" id="Phobius"/>
    </source>
</evidence>
<feature type="transmembrane region" description="Helical" evidence="3">
    <location>
        <begin position="186"/>
        <end position="206"/>
    </location>
</feature>
<feature type="transmembrane region" description="Helical" evidence="3">
    <location>
        <begin position="359"/>
        <end position="380"/>
    </location>
</feature>
<keyword evidence="5" id="KW-1185">Reference proteome</keyword>
<feature type="transmembrane region" description="Helical" evidence="3">
    <location>
        <begin position="386"/>
        <end position="404"/>
    </location>
</feature>
<dbReference type="EMBL" id="ADVR01000042">
    <property type="protein sequence ID" value="EFO80744.1"/>
    <property type="molecule type" value="Genomic_DNA"/>
</dbReference>
<dbReference type="InterPro" id="IPR051533">
    <property type="entry name" value="WaaL-like"/>
</dbReference>
<dbReference type="OrthoDB" id="1762823at2"/>
<feature type="transmembrane region" description="Helical" evidence="3">
    <location>
        <begin position="661"/>
        <end position="684"/>
    </location>
</feature>
<dbReference type="InterPro" id="IPR011990">
    <property type="entry name" value="TPR-like_helical_dom_sf"/>
</dbReference>
<feature type="transmembrane region" description="Helical" evidence="3">
    <location>
        <begin position="147"/>
        <end position="166"/>
    </location>
</feature>
<dbReference type="Proteomes" id="UP000054010">
    <property type="component" value="Unassembled WGS sequence"/>
</dbReference>
<feature type="transmembrane region" description="Helical" evidence="3">
    <location>
        <begin position="227"/>
        <end position="245"/>
    </location>
</feature>
<feature type="transmembrane region" description="Helical" evidence="3">
    <location>
        <begin position="326"/>
        <end position="347"/>
    </location>
</feature>
<evidence type="ECO:0000256" key="1">
    <source>
        <dbReference type="PROSITE-ProRule" id="PRU00339"/>
    </source>
</evidence>
<name>E1IDN6_9CHLR</name>
<dbReference type="SUPFAM" id="SSF48452">
    <property type="entry name" value="TPR-like"/>
    <property type="match status" value="1"/>
</dbReference>
<evidence type="ECO:0000313" key="5">
    <source>
        <dbReference type="Proteomes" id="UP000054010"/>
    </source>
</evidence>
<evidence type="ECO:0000313" key="4">
    <source>
        <dbReference type="EMBL" id="EFO80744.1"/>
    </source>
</evidence>
<feature type="transmembrane region" description="Helical" evidence="3">
    <location>
        <begin position="597"/>
        <end position="619"/>
    </location>
</feature>
<feature type="transmembrane region" description="Helical" evidence="3">
    <location>
        <begin position="83"/>
        <end position="105"/>
    </location>
</feature>
<feature type="region of interest" description="Disordered" evidence="2">
    <location>
        <begin position="634"/>
        <end position="654"/>
    </location>
</feature>
<comment type="caution">
    <text evidence="4">The sequence shown here is derived from an EMBL/GenBank/DDBJ whole genome shotgun (WGS) entry which is preliminary data.</text>
</comment>
<sequence>MPHESTLSRWCARIIEACWLLALTLVPIYFNLFSARHFEPDKAMALRALVVIAATLGLIRGLENLRPITFDVGLWQRLRAIPLAVPTLVYTLVFLITTATSVVPATSFWGSYQRLQGTYTNLTYILLGLLMVVTIRSRAQIERIITISLIAGVTTAAYGVIQHLQLDPLPWKGDVITRVASTLGNSIFVAAYLIMLVPLALYRMVVAWSGARSAAPSPQPRNDWLRALAQGLIILSGMLLLLAVIKFGAAVRTVDFRYWWFFPAAVMSASALWWSITLGSERRLPLWPAFAMLALLMLFSSQFALTATTGIQVASNADDAPHAYDWAAWLLGSVVSGGVGLGLGRWLPVRSDPPSRLSLGITAVVSGGAALLMITTLVLSQSRGPFLGFGASMFLFCSLLLWAALRHARNQQQVRRAARLRTLLFAWVGAALLAATFLISFNLSDAPFFNQLRSVPYLGRMGQLLEIESGTGLVRRLIWLGDAHGGGAVGMVRADPWHALVGWGPESMFVAFNPFFPPSLANVEARGASPDRSHMAYLDELVTKGMIGLVSYLFLIISFIALALRLMQRSPSWPQQVFFIAMLSMVAAHLVEGGFGIPIVATLMLLWVALALTLVSGALEGHYSLQLAAPVADEPEAKRRNPTKGRSRPSVRAQRAKQSPALYAGLLLVALWFTWSSNLAPVYADMRYQAAQGVSEQAGSDINRLVVAMDDYLATIRSSPNEDFYYLGLARNLMTMAGVMYARGVPLGTADPQANMADLLHLDNDDALVGFIQRSTSLGMLSYAEAVLQRAYQLNPLNKDHAANLGRLNSYWYNLSNDPQRLQQALEWYDQVARLAPNDVTLINERAGAMIDLGRAYQESGEASQAELWYTQADELLIHSSELDPRYADTAMRQGDLAQLRGDRAAATSFYERGIELAPVMASQNVDRLAERLDHDPALLTRLHTAFLAAAERYAARLERNVDDATLRSQTARLYAVAGLLAAYAGASEAALAPYQQAVSLQPTSAEYSQNYTLILSDTQHYQEALAEANRMLIVLQGSGRSNEIANVEQLIKAINNVAR</sequence>
<feature type="transmembrane region" description="Helical" evidence="3">
    <location>
        <begin position="44"/>
        <end position="62"/>
    </location>
</feature>
<feature type="repeat" description="TPR" evidence="1">
    <location>
        <begin position="972"/>
        <end position="1005"/>
    </location>
</feature>